<reference evidence="1 2" key="1">
    <citation type="journal article" date="2014" name="Genome Biol.">
        <title>Transcriptome and methylome profiling reveals relics of genome dominance in the mesopolyploid Brassica oleracea.</title>
        <authorList>
            <person name="Parkin I.A."/>
            <person name="Koh C."/>
            <person name="Tang H."/>
            <person name="Robinson S.J."/>
            <person name="Kagale S."/>
            <person name="Clarke W.E."/>
            <person name="Town C.D."/>
            <person name="Nixon J."/>
            <person name="Krishnakumar V."/>
            <person name="Bidwell S.L."/>
            <person name="Denoeud F."/>
            <person name="Belcram H."/>
            <person name="Links M.G."/>
            <person name="Just J."/>
            <person name="Clarke C."/>
            <person name="Bender T."/>
            <person name="Huebert T."/>
            <person name="Mason A.S."/>
            <person name="Pires J.C."/>
            <person name="Barker G."/>
            <person name="Moore J."/>
            <person name="Walley P.G."/>
            <person name="Manoli S."/>
            <person name="Batley J."/>
            <person name="Edwards D."/>
            <person name="Nelson M.N."/>
            <person name="Wang X."/>
            <person name="Paterson A.H."/>
            <person name="King G."/>
            <person name="Bancroft I."/>
            <person name="Chalhoub B."/>
            <person name="Sharpe A.G."/>
        </authorList>
    </citation>
    <scope>NUCLEOTIDE SEQUENCE</scope>
    <source>
        <strain evidence="1 2">cv. TO1000</strain>
    </source>
</reference>
<reference evidence="1" key="2">
    <citation type="submission" date="2015-03" db="UniProtKB">
        <authorList>
            <consortium name="EnsemblPlants"/>
        </authorList>
    </citation>
    <scope>IDENTIFICATION</scope>
</reference>
<organism evidence="1 2">
    <name type="scientific">Brassica oleracea var. oleracea</name>
    <dbReference type="NCBI Taxonomy" id="109376"/>
    <lineage>
        <taxon>Eukaryota</taxon>
        <taxon>Viridiplantae</taxon>
        <taxon>Streptophyta</taxon>
        <taxon>Embryophyta</taxon>
        <taxon>Tracheophyta</taxon>
        <taxon>Spermatophyta</taxon>
        <taxon>Magnoliopsida</taxon>
        <taxon>eudicotyledons</taxon>
        <taxon>Gunneridae</taxon>
        <taxon>Pentapetalae</taxon>
        <taxon>rosids</taxon>
        <taxon>malvids</taxon>
        <taxon>Brassicales</taxon>
        <taxon>Brassicaceae</taxon>
        <taxon>Brassiceae</taxon>
        <taxon>Brassica</taxon>
    </lineage>
</organism>
<dbReference type="EnsemblPlants" id="Bo4g186240.1">
    <property type="protein sequence ID" value="Bo4g186240.1"/>
    <property type="gene ID" value="Bo4g186240"/>
</dbReference>
<dbReference type="Gramene" id="Bo4g186240.1">
    <property type="protein sequence ID" value="Bo4g186240.1"/>
    <property type="gene ID" value="Bo4g186240"/>
</dbReference>
<dbReference type="HOGENOM" id="CLU_1149698_0_0_1"/>
<dbReference type="Proteomes" id="UP000032141">
    <property type="component" value="Chromosome C4"/>
</dbReference>
<evidence type="ECO:0008006" key="3">
    <source>
        <dbReference type="Google" id="ProtNLM"/>
    </source>
</evidence>
<protein>
    <recommendedName>
        <fullName evidence="3">Transposase MuDR plant domain-containing protein</fullName>
    </recommendedName>
</protein>
<accession>A0A0D3C4K8</accession>
<evidence type="ECO:0000313" key="1">
    <source>
        <dbReference type="EnsemblPlants" id="Bo4g186240.1"/>
    </source>
</evidence>
<name>A0A0D3C4K8_BRAOL</name>
<keyword evidence="2" id="KW-1185">Reference proteome</keyword>
<proteinExistence type="predicted"/>
<evidence type="ECO:0000313" key="2">
    <source>
        <dbReference type="Proteomes" id="UP000032141"/>
    </source>
</evidence>
<sequence>SIHIRLHVGGYWAADGTYNGGETRCCRIDFEDPTLKMLESMIASGDFPENMNRFSYFRKDQSKKDVCSDTDVVEMVSAFTELESVNIFAVRADDPYLDDVLIGGDEEEEEQKSDDEWTDFYKDDYVESEDSDDDEDKVEFRVGQEFISQAKNVLIVENPIITKEHASNHQSICLIHPNRLQSFLPFMPTLHVVIVIKLDTTNANARCLMCPSHQICDQEDHLRSRRQSLNLANQPSKKQKTI</sequence>
<dbReference type="AlphaFoldDB" id="A0A0D3C4K8"/>